<dbReference type="Gene3D" id="2.30.29.30">
    <property type="entry name" value="Pleckstrin-homology domain (PH domain)/Phosphotyrosine-binding domain (PTB)"/>
    <property type="match status" value="1"/>
</dbReference>
<feature type="compositionally biased region" description="Basic and acidic residues" evidence="1">
    <location>
        <begin position="20"/>
        <end position="43"/>
    </location>
</feature>
<dbReference type="PROSITE" id="PS50196">
    <property type="entry name" value="RANBD1"/>
    <property type="match status" value="1"/>
</dbReference>
<dbReference type="InterPro" id="IPR011993">
    <property type="entry name" value="PH-like_dom_sf"/>
</dbReference>
<dbReference type="InterPro" id="IPR045255">
    <property type="entry name" value="RanBP1-like"/>
</dbReference>
<dbReference type="GeneID" id="24123017"/>
<dbReference type="OMA" id="QPEIGGH"/>
<dbReference type="Proteomes" id="UP000030745">
    <property type="component" value="Unassembled WGS sequence"/>
</dbReference>
<dbReference type="SMART" id="SM00160">
    <property type="entry name" value="RanBD"/>
    <property type="match status" value="1"/>
</dbReference>
<evidence type="ECO:0000259" key="2">
    <source>
        <dbReference type="PROSITE" id="PS50196"/>
    </source>
</evidence>
<dbReference type="PANTHER" id="PTHR23138">
    <property type="entry name" value="RAN BINDING PROTEIN"/>
    <property type="match status" value="1"/>
</dbReference>
<feature type="compositionally biased region" description="Low complexity" evidence="1">
    <location>
        <begin position="1"/>
        <end position="17"/>
    </location>
</feature>
<dbReference type="STRING" id="695850.A0A067D945"/>
<accession>A0A067D945</accession>
<sequence length="300" mass="31103">MSSPSHAAPATAASPVAKRQRQEGDGDVHTEHHNDDDGSKKTSDASSPKRKSPTKATDAASPKKAEAPSWGFTSFASTNGFAAAKPATTGFGAASTTTGFGAFASASGFGAFASSSAATATFGDAKPTGFGTTFGAVASAAADTDATSTWTEASTGNDEFLSTEAAVAEAPVKVPVVELPKDYQHVTGEENEEVLLLLQVKLFKFTDGKYVECGSGPLKVLRHVDSDAKRDRLVMRRATSDFKAGTHLLLNSLLSAVVHVTLKPKNLVVQIATNPTTITSFLIRTATIEDGDALLALLQP</sequence>
<evidence type="ECO:0000256" key="1">
    <source>
        <dbReference type="SAM" id="MobiDB-lite"/>
    </source>
</evidence>
<reference evidence="3 4" key="1">
    <citation type="journal article" date="2013" name="PLoS Genet.">
        <title>Distinctive expansion of potential virulence genes in the genome of the oomycete fish pathogen Saprolegnia parasitica.</title>
        <authorList>
            <person name="Jiang R.H."/>
            <person name="de Bruijn I."/>
            <person name="Haas B.J."/>
            <person name="Belmonte R."/>
            <person name="Lobach L."/>
            <person name="Christie J."/>
            <person name="van den Ackerveken G."/>
            <person name="Bottin A."/>
            <person name="Bulone V."/>
            <person name="Diaz-Moreno S.M."/>
            <person name="Dumas B."/>
            <person name="Fan L."/>
            <person name="Gaulin E."/>
            <person name="Govers F."/>
            <person name="Grenville-Briggs L.J."/>
            <person name="Horner N.R."/>
            <person name="Levin J.Z."/>
            <person name="Mammella M."/>
            <person name="Meijer H.J."/>
            <person name="Morris P."/>
            <person name="Nusbaum C."/>
            <person name="Oome S."/>
            <person name="Phillips A.J."/>
            <person name="van Rooyen D."/>
            <person name="Rzeszutek E."/>
            <person name="Saraiva M."/>
            <person name="Secombes C.J."/>
            <person name="Seidl M.F."/>
            <person name="Snel B."/>
            <person name="Stassen J.H."/>
            <person name="Sykes S."/>
            <person name="Tripathy S."/>
            <person name="van den Berg H."/>
            <person name="Vega-Arreguin J.C."/>
            <person name="Wawra S."/>
            <person name="Young S.K."/>
            <person name="Zeng Q."/>
            <person name="Dieguez-Uribeondo J."/>
            <person name="Russ C."/>
            <person name="Tyler B.M."/>
            <person name="van West P."/>
        </authorList>
    </citation>
    <scope>NUCLEOTIDE SEQUENCE [LARGE SCALE GENOMIC DNA]</scope>
    <source>
        <strain evidence="3 4">CBS 223.65</strain>
    </source>
</reference>
<keyword evidence="4" id="KW-1185">Reference proteome</keyword>
<name>A0A067D945_SAPPC</name>
<feature type="domain" description="RanBD1" evidence="2">
    <location>
        <begin position="175"/>
        <end position="237"/>
    </location>
</feature>
<dbReference type="InterPro" id="IPR000156">
    <property type="entry name" value="Ran_bind_dom"/>
</dbReference>
<evidence type="ECO:0000313" key="4">
    <source>
        <dbReference type="Proteomes" id="UP000030745"/>
    </source>
</evidence>
<dbReference type="SUPFAM" id="SSF50729">
    <property type="entry name" value="PH domain-like"/>
    <property type="match status" value="1"/>
</dbReference>
<dbReference type="VEuPathDB" id="FungiDB:SPRG_00373"/>
<dbReference type="EMBL" id="KK583189">
    <property type="protein sequence ID" value="KDO35527.1"/>
    <property type="molecule type" value="Genomic_DNA"/>
</dbReference>
<organism evidence="3 4">
    <name type="scientific">Saprolegnia parasitica (strain CBS 223.65)</name>
    <dbReference type="NCBI Taxonomy" id="695850"/>
    <lineage>
        <taxon>Eukaryota</taxon>
        <taxon>Sar</taxon>
        <taxon>Stramenopiles</taxon>
        <taxon>Oomycota</taxon>
        <taxon>Saprolegniomycetes</taxon>
        <taxon>Saprolegniales</taxon>
        <taxon>Saprolegniaceae</taxon>
        <taxon>Saprolegnia</taxon>
    </lineage>
</organism>
<dbReference type="AlphaFoldDB" id="A0A067D945"/>
<dbReference type="OrthoDB" id="2357150at2759"/>
<evidence type="ECO:0000313" key="3">
    <source>
        <dbReference type="EMBL" id="KDO35527.1"/>
    </source>
</evidence>
<dbReference type="RefSeq" id="XP_012193862.1">
    <property type="nucleotide sequence ID" value="XM_012338472.1"/>
</dbReference>
<protein>
    <recommendedName>
        <fullName evidence="2">RanBD1 domain-containing protein</fullName>
    </recommendedName>
</protein>
<dbReference type="KEGG" id="spar:SPRG_00373"/>
<gene>
    <name evidence="3" type="ORF">SPRG_00373</name>
</gene>
<proteinExistence type="predicted"/>
<dbReference type="Pfam" id="PF00638">
    <property type="entry name" value="Ran_BP1"/>
    <property type="match status" value="1"/>
</dbReference>
<feature type="region of interest" description="Disordered" evidence="1">
    <location>
        <begin position="1"/>
        <end position="69"/>
    </location>
</feature>